<keyword evidence="1" id="KW-0472">Membrane</keyword>
<name>A0A8T2L0I5_ASTMX</name>
<dbReference type="AlphaFoldDB" id="A0A8T2L0I5"/>
<reference evidence="2 3" key="1">
    <citation type="submission" date="2021-07" db="EMBL/GenBank/DDBJ databases">
        <authorList>
            <person name="Imarazene B."/>
            <person name="Zahm M."/>
            <person name="Klopp C."/>
            <person name="Cabau C."/>
            <person name="Beille S."/>
            <person name="Jouanno E."/>
            <person name="Castinel A."/>
            <person name="Lluch J."/>
            <person name="Gil L."/>
            <person name="Kuchtly C."/>
            <person name="Lopez Roques C."/>
            <person name="Donnadieu C."/>
            <person name="Parrinello H."/>
            <person name="Journot L."/>
            <person name="Du K."/>
            <person name="Schartl M."/>
            <person name="Retaux S."/>
            <person name="Guiguen Y."/>
        </authorList>
    </citation>
    <scope>NUCLEOTIDE SEQUENCE [LARGE SCALE GENOMIC DNA]</scope>
    <source>
        <strain evidence="2">Pach_M1</strain>
        <tissue evidence="2">Testis</tissue>
    </source>
</reference>
<accession>A0A8T2L0I5</accession>
<keyword evidence="1" id="KW-1133">Transmembrane helix</keyword>
<proteinExistence type="predicted"/>
<dbReference type="EMBL" id="JAICCE010000018">
    <property type="protein sequence ID" value="KAG9265220.1"/>
    <property type="molecule type" value="Genomic_DNA"/>
</dbReference>
<dbReference type="Pfam" id="PF18744">
    <property type="entry name" value="SNAD1"/>
    <property type="match status" value="1"/>
</dbReference>
<dbReference type="Proteomes" id="UP000752171">
    <property type="component" value="Unassembled WGS sequence"/>
</dbReference>
<comment type="caution">
    <text evidence="2">The sequence shown here is derived from an EMBL/GenBank/DDBJ whole genome shotgun (WGS) entry which is preliminary data.</text>
</comment>
<evidence type="ECO:0000256" key="1">
    <source>
        <dbReference type="SAM" id="Phobius"/>
    </source>
</evidence>
<feature type="transmembrane region" description="Helical" evidence="1">
    <location>
        <begin position="6"/>
        <end position="24"/>
    </location>
</feature>
<sequence>MFGVIFGQVSSGTLMGLFLITLIYPDVEARIRNLPKIISFLQSNYSDGDELAVVINVPAAKCKTRMKPDQDFLQDDPAWRVKHAVNSTSRVYRGQQLIAARPKPINKASSYHPEYLLLIQSTPSNKTSFNTPLKKLLNKDKHGCVVFYTFNSPCVNTCSTPGGPYNLLPALDLLKEHKGPKAFVFSRVKKREVGSTSKKNKPLWHCYRIGKHMYATMTVWDNYESQVRWEENVREINARVPLHRCEDGKCVHCVQDHEADGRCIHNTGI</sequence>
<dbReference type="InterPro" id="IPR040958">
    <property type="entry name" value="SNAD1"/>
</dbReference>
<organism evidence="2 3">
    <name type="scientific">Astyanax mexicanus</name>
    <name type="common">Blind cave fish</name>
    <name type="synonym">Astyanax fasciatus mexicanus</name>
    <dbReference type="NCBI Taxonomy" id="7994"/>
    <lineage>
        <taxon>Eukaryota</taxon>
        <taxon>Metazoa</taxon>
        <taxon>Chordata</taxon>
        <taxon>Craniata</taxon>
        <taxon>Vertebrata</taxon>
        <taxon>Euteleostomi</taxon>
        <taxon>Actinopterygii</taxon>
        <taxon>Neopterygii</taxon>
        <taxon>Teleostei</taxon>
        <taxon>Ostariophysi</taxon>
        <taxon>Characiformes</taxon>
        <taxon>Characoidei</taxon>
        <taxon>Acestrorhamphidae</taxon>
        <taxon>Acestrorhamphinae</taxon>
        <taxon>Astyanax</taxon>
    </lineage>
</organism>
<keyword evidence="1" id="KW-0812">Transmembrane</keyword>
<evidence type="ECO:0000313" key="2">
    <source>
        <dbReference type="EMBL" id="KAG9265220.1"/>
    </source>
</evidence>
<protein>
    <submittedName>
        <fullName evidence="2">Uncharacterized protein</fullName>
    </submittedName>
</protein>
<evidence type="ECO:0000313" key="3">
    <source>
        <dbReference type="Proteomes" id="UP000752171"/>
    </source>
</evidence>
<gene>
    <name evidence="2" type="ORF">AMEX_G21591</name>
</gene>